<dbReference type="EMBL" id="CP144699">
    <property type="protein sequence ID" value="WVZ20670.1"/>
    <property type="molecule type" value="Genomic_DNA"/>
</dbReference>
<dbReference type="InterPro" id="IPR000719">
    <property type="entry name" value="Prot_kinase_dom"/>
</dbReference>
<gene>
    <name evidence="2" type="ORF">V8G54_007992</name>
</gene>
<proteinExistence type="predicted"/>
<protein>
    <recommendedName>
        <fullName evidence="1">Protein kinase domain-containing protein</fullName>
    </recommendedName>
</protein>
<dbReference type="InterPro" id="IPR011009">
    <property type="entry name" value="Kinase-like_dom_sf"/>
</dbReference>
<dbReference type="GO" id="GO:0005524">
    <property type="term" value="F:ATP binding"/>
    <property type="evidence" value="ECO:0007669"/>
    <property type="project" value="InterPro"/>
</dbReference>
<dbReference type="PANTHER" id="PTHR46863:SF2">
    <property type="entry name" value="LYSM DOMAIN RECEPTOR-LIKE KINASE 3"/>
    <property type="match status" value="1"/>
</dbReference>
<dbReference type="PANTHER" id="PTHR46863">
    <property type="entry name" value="OS09G0572100 PROTEIN"/>
    <property type="match status" value="1"/>
</dbReference>
<reference evidence="2 3" key="1">
    <citation type="journal article" date="2023" name="Life. Sci Alliance">
        <title>Evolutionary insights into 3D genome organization and epigenetic landscape of Vigna mungo.</title>
        <authorList>
            <person name="Junaid A."/>
            <person name="Singh B."/>
            <person name="Bhatia S."/>
        </authorList>
    </citation>
    <scope>NUCLEOTIDE SEQUENCE [LARGE SCALE GENOMIC DNA]</scope>
    <source>
        <strain evidence="2">Urdbean</strain>
    </source>
</reference>
<dbReference type="InterPro" id="IPR001245">
    <property type="entry name" value="Ser-Thr/Tyr_kinase_cat_dom"/>
</dbReference>
<keyword evidence="3" id="KW-1185">Reference proteome</keyword>
<dbReference type="AlphaFoldDB" id="A0AAQ3P2X6"/>
<accession>A0AAQ3P2X6</accession>
<sequence length="139" mass="15774">MLVSRHNFRQQIDLPELSRHLAIICRSHHSSLVKLLGASVSSNVIFLVYEFVPDASLTHCLHNRRNSSYTDLVMWTSRMQIASDVAHGLDYIHNFSGSDSGSGSVLVSCNGLVRKIRKMGRRFVLEEFTERVCRGEKLE</sequence>
<dbReference type="Pfam" id="PF07714">
    <property type="entry name" value="PK_Tyr_Ser-Thr"/>
    <property type="match status" value="1"/>
</dbReference>
<dbReference type="SUPFAM" id="SSF56112">
    <property type="entry name" value="Protein kinase-like (PK-like)"/>
    <property type="match status" value="1"/>
</dbReference>
<evidence type="ECO:0000313" key="2">
    <source>
        <dbReference type="EMBL" id="WVZ20670.1"/>
    </source>
</evidence>
<evidence type="ECO:0000313" key="3">
    <source>
        <dbReference type="Proteomes" id="UP001374535"/>
    </source>
</evidence>
<feature type="domain" description="Protein kinase" evidence="1">
    <location>
        <begin position="1"/>
        <end position="139"/>
    </location>
</feature>
<dbReference type="Gene3D" id="1.10.510.10">
    <property type="entry name" value="Transferase(Phosphotransferase) domain 1"/>
    <property type="match status" value="1"/>
</dbReference>
<dbReference type="GO" id="GO:0004672">
    <property type="term" value="F:protein kinase activity"/>
    <property type="evidence" value="ECO:0007669"/>
    <property type="project" value="InterPro"/>
</dbReference>
<name>A0AAQ3P2X6_VIGMU</name>
<dbReference type="Proteomes" id="UP001374535">
    <property type="component" value="Chromosome 2"/>
</dbReference>
<dbReference type="PROSITE" id="PS50011">
    <property type="entry name" value="PROTEIN_KINASE_DOM"/>
    <property type="match status" value="1"/>
</dbReference>
<organism evidence="2 3">
    <name type="scientific">Vigna mungo</name>
    <name type="common">Black gram</name>
    <name type="synonym">Phaseolus mungo</name>
    <dbReference type="NCBI Taxonomy" id="3915"/>
    <lineage>
        <taxon>Eukaryota</taxon>
        <taxon>Viridiplantae</taxon>
        <taxon>Streptophyta</taxon>
        <taxon>Embryophyta</taxon>
        <taxon>Tracheophyta</taxon>
        <taxon>Spermatophyta</taxon>
        <taxon>Magnoliopsida</taxon>
        <taxon>eudicotyledons</taxon>
        <taxon>Gunneridae</taxon>
        <taxon>Pentapetalae</taxon>
        <taxon>rosids</taxon>
        <taxon>fabids</taxon>
        <taxon>Fabales</taxon>
        <taxon>Fabaceae</taxon>
        <taxon>Papilionoideae</taxon>
        <taxon>50 kb inversion clade</taxon>
        <taxon>NPAAA clade</taxon>
        <taxon>indigoferoid/millettioid clade</taxon>
        <taxon>Phaseoleae</taxon>
        <taxon>Vigna</taxon>
    </lineage>
</organism>
<evidence type="ECO:0000259" key="1">
    <source>
        <dbReference type="PROSITE" id="PS50011"/>
    </source>
</evidence>